<organism evidence="3 4">
    <name type="scientific">Tachysurus vachellii</name>
    <name type="common">Darkbarbel catfish</name>
    <name type="synonym">Pelteobagrus vachellii</name>
    <dbReference type="NCBI Taxonomy" id="175792"/>
    <lineage>
        <taxon>Eukaryota</taxon>
        <taxon>Metazoa</taxon>
        <taxon>Chordata</taxon>
        <taxon>Craniata</taxon>
        <taxon>Vertebrata</taxon>
        <taxon>Euteleostomi</taxon>
        <taxon>Actinopterygii</taxon>
        <taxon>Neopterygii</taxon>
        <taxon>Teleostei</taxon>
        <taxon>Ostariophysi</taxon>
        <taxon>Siluriformes</taxon>
        <taxon>Bagridae</taxon>
        <taxon>Tachysurus</taxon>
    </lineage>
</organism>
<dbReference type="InterPro" id="IPR008011">
    <property type="entry name" value="Complex1_LYR_dom"/>
</dbReference>
<feature type="region of interest" description="Disordered" evidence="1">
    <location>
        <begin position="31"/>
        <end position="60"/>
    </location>
</feature>
<dbReference type="PANTHER" id="PTHR13166">
    <property type="entry name" value="PROTEIN C6ORF149"/>
    <property type="match status" value="1"/>
</dbReference>
<dbReference type="GO" id="GO:1990221">
    <property type="term" value="C:L-cysteine desulfurase complex"/>
    <property type="evidence" value="ECO:0007669"/>
    <property type="project" value="TreeGrafter"/>
</dbReference>
<dbReference type="PANTHER" id="PTHR13166:SF7">
    <property type="entry name" value="LYR MOTIF-CONTAINING PROTEIN 4"/>
    <property type="match status" value="1"/>
</dbReference>
<dbReference type="InterPro" id="IPR051522">
    <property type="entry name" value="ISC_assembly_LYR"/>
</dbReference>
<comment type="caution">
    <text evidence="3">The sequence shown here is derived from an EMBL/GenBank/DDBJ whole genome shotgun (WGS) entry which is preliminary data.</text>
</comment>
<dbReference type="Pfam" id="PF05347">
    <property type="entry name" value="Complex1_LYR"/>
    <property type="match status" value="1"/>
</dbReference>
<evidence type="ECO:0000313" key="4">
    <source>
        <dbReference type="Proteomes" id="UP001187315"/>
    </source>
</evidence>
<gene>
    <name evidence="3" type="ORF">Q7C36_006410</name>
</gene>
<sequence>MAAPSRTQVLALYRMLLRESNKFTSYNYRTERDTKDRERHNRKIKTRKTERQKKTKTRKTAAIGKMYEVQRTVVESEPKKFN</sequence>
<dbReference type="GO" id="GO:0016226">
    <property type="term" value="P:iron-sulfur cluster assembly"/>
    <property type="evidence" value="ECO:0007669"/>
    <property type="project" value="TreeGrafter"/>
</dbReference>
<accession>A0AA88T5C7</accession>
<name>A0AA88T5C7_TACVA</name>
<protein>
    <recommendedName>
        <fullName evidence="2">Complex 1 LYR protein domain-containing protein</fullName>
    </recommendedName>
</protein>
<feature type="domain" description="Complex 1 LYR protein" evidence="2">
    <location>
        <begin position="8"/>
        <end position="45"/>
    </location>
</feature>
<feature type="compositionally biased region" description="Basic residues" evidence="1">
    <location>
        <begin position="40"/>
        <end position="59"/>
    </location>
</feature>
<keyword evidence="4" id="KW-1185">Reference proteome</keyword>
<evidence type="ECO:0000259" key="2">
    <source>
        <dbReference type="Pfam" id="PF05347"/>
    </source>
</evidence>
<dbReference type="EMBL" id="JAVHJS010000006">
    <property type="protein sequence ID" value="KAK2854541.1"/>
    <property type="molecule type" value="Genomic_DNA"/>
</dbReference>
<dbReference type="GO" id="GO:0005739">
    <property type="term" value="C:mitochondrion"/>
    <property type="evidence" value="ECO:0007669"/>
    <property type="project" value="TreeGrafter"/>
</dbReference>
<evidence type="ECO:0000313" key="3">
    <source>
        <dbReference type="EMBL" id="KAK2854541.1"/>
    </source>
</evidence>
<evidence type="ECO:0000256" key="1">
    <source>
        <dbReference type="SAM" id="MobiDB-lite"/>
    </source>
</evidence>
<dbReference type="Proteomes" id="UP001187315">
    <property type="component" value="Unassembled WGS sequence"/>
</dbReference>
<dbReference type="AlphaFoldDB" id="A0AA88T5C7"/>
<reference evidence="3" key="1">
    <citation type="submission" date="2023-08" db="EMBL/GenBank/DDBJ databases">
        <title>Pelteobagrus vachellii genome.</title>
        <authorList>
            <person name="Liu H."/>
        </authorList>
    </citation>
    <scope>NUCLEOTIDE SEQUENCE</scope>
    <source>
        <strain evidence="3">PRFRI_2022a</strain>
        <tissue evidence="3">Muscle</tissue>
    </source>
</reference>
<proteinExistence type="predicted"/>